<proteinExistence type="predicted"/>
<keyword evidence="1" id="KW-0472">Membrane</keyword>
<reference evidence="3" key="1">
    <citation type="journal article" date="2017" name="Front. Plant Sci.">
        <title>Climate Clever Clovers: New Paradigm to Reduce the Environmental Footprint of Ruminants by Breeding Low Methanogenic Forages Utilizing Haplotype Variation.</title>
        <authorList>
            <person name="Kaur P."/>
            <person name="Appels R."/>
            <person name="Bayer P.E."/>
            <person name="Keeble-Gagnere G."/>
            <person name="Wang J."/>
            <person name="Hirakawa H."/>
            <person name="Shirasawa K."/>
            <person name="Vercoe P."/>
            <person name="Stefanova K."/>
            <person name="Durmic Z."/>
            <person name="Nichols P."/>
            <person name="Revell C."/>
            <person name="Isobe S.N."/>
            <person name="Edwards D."/>
            <person name="Erskine W."/>
        </authorList>
    </citation>
    <scope>NUCLEOTIDE SEQUENCE [LARGE SCALE GENOMIC DNA]</scope>
    <source>
        <strain evidence="3">cv. Daliak</strain>
    </source>
</reference>
<protein>
    <submittedName>
        <fullName evidence="2">Uncharacterized protein</fullName>
    </submittedName>
</protein>
<gene>
    <name evidence="2" type="ORF">TSUD_360610</name>
</gene>
<sequence length="112" mass="11882">MIMSMVSMNNHIVGGDVGSQGGGSSYGRYGRRGGGKYSWDKGCMGRDGGAVVVVINEVRVVVIDMGEEVVGVVMVVVWGIIVVGMSKVVKVRWCGVLRGYNVIGCDGNWGLR</sequence>
<evidence type="ECO:0000313" key="2">
    <source>
        <dbReference type="EMBL" id="GAU29946.1"/>
    </source>
</evidence>
<keyword evidence="3" id="KW-1185">Reference proteome</keyword>
<dbReference type="Proteomes" id="UP000242715">
    <property type="component" value="Unassembled WGS sequence"/>
</dbReference>
<keyword evidence="1" id="KW-1133">Transmembrane helix</keyword>
<dbReference type="AlphaFoldDB" id="A0A2Z6MBE8"/>
<organism evidence="2 3">
    <name type="scientific">Trifolium subterraneum</name>
    <name type="common">Subterranean clover</name>
    <dbReference type="NCBI Taxonomy" id="3900"/>
    <lineage>
        <taxon>Eukaryota</taxon>
        <taxon>Viridiplantae</taxon>
        <taxon>Streptophyta</taxon>
        <taxon>Embryophyta</taxon>
        <taxon>Tracheophyta</taxon>
        <taxon>Spermatophyta</taxon>
        <taxon>Magnoliopsida</taxon>
        <taxon>eudicotyledons</taxon>
        <taxon>Gunneridae</taxon>
        <taxon>Pentapetalae</taxon>
        <taxon>rosids</taxon>
        <taxon>fabids</taxon>
        <taxon>Fabales</taxon>
        <taxon>Fabaceae</taxon>
        <taxon>Papilionoideae</taxon>
        <taxon>50 kb inversion clade</taxon>
        <taxon>NPAAA clade</taxon>
        <taxon>Hologalegina</taxon>
        <taxon>IRL clade</taxon>
        <taxon>Trifolieae</taxon>
        <taxon>Trifolium</taxon>
    </lineage>
</organism>
<name>A0A2Z6MBE8_TRISU</name>
<evidence type="ECO:0000313" key="3">
    <source>
        <dbReference type="Proteomes" id="UP000242715"/>
    </source>
</evidence>
<evidence type="ECO:0000256" key="1">
    <source>
        <dbReference type="SAM" id="Phobius"/>
    </source>
</evidence>
<accession>A0A2Z6MBE8</accession>
<keyword evidence="1" id="KW-0812">Transmembrane</keyword>
<feature type="transmembrane region" description="Helical" evidence="1">
    <location>
        <begin position="69"/>
        <end position="89"/>
    </location>
</feature>
<dbReference type="EMBL" id="DF973412">
    <property type="protein sequence ID" value="GAU29946.1"/>
    <property type="molecule type" value="Genomic_DNA"/>
</dbReference>